<dbReference type="EMBL" id="JASPKZ010000020">
    <property type="protein sequence ID" value="KAJ9601378.1"/>
    <property type="molecule type" value="Genomic_DNA"/>
</dbReference>
<reference evidence="1" key="1">
    <citation type="journal article" date="2023" name="IScience">
        <title>Live-bearing cockroach genome reveals convergent evolutionary mechanisms linked to viviparity in insects and beyond.</title>
        <authorList>
            <person name="Fouks B."/>
            <person name="Harrison M.C."/>
            <person name="Mikhailova A.A."/>
            <person name="Marchal E."/>
            <person name="English S."/>
            <person name="Carruthers M."/>
            <person name="Jennings E.C."/>
            <person name="Chiamaka E.L."/>
            <person name="Frigard R.A."/>
            <person name="Pippel M."/>
            <person name="Attardo G.M."/>
            <person name="Benoit J.B."/>
            <person name="Bornberg-Bauer E."/>
            <person name="Tobe S.S."/>
        </authorList>
    </citation>
    <scope>NUCLEOTIDE SEQUENCE</scope>
    <source>
        <strain evidence="1">Stay&amp;Tobe</strain>
    </source>
</reference>
<evidence type="ECO:0000313" key="1">
    <source>
        <dbReference type="EMBL" id="KAJ9601378.1"/>
    </source>
</evidence>
<keyword evidence="2" id="KW-1185">Reference proteome</keyword>
<dbReference type="Proteomes" id="UP001233999">
    <property type="component" value="Unassembled WGS sequence"/>
</dbReference>
<evidence type="ECO:0000313" key="2">
    <source>
        <dbReference type="Proteomes" id="UP001233999"/>
    </source>
</evidence>
<reference evidence="1" key="2">
    <citation type="submission" date="2023-05" db="EMBL/GenBank/DDBJ databases">
        <authorList>
            <person name="Fouks B."/>
        </authorList>
    </citation>
    <scope>NUCLEOTIDE SEQUENCE</scope>
    <source>
        <strain evidence="1">Stay&amp;Tobe</strain>
        <tissue evidence="1">Testes</tissue>
    </source>
</reference>
<organism evidence="1 2">
    <name type="scientific">Diploptera punctata</name>
    <name type="common">Pacific beetle cockroach</name>
    <dbReference type="NCBI Taxonomy" id="6984"/>
    <lineage>
        <taxon>Eukaryota</taxon>
        <taxon>Metazoa</taxon>
        <taxon>Ecdysozoa</taxon>
        <taxon>Arthropoda</taxon>
        <taxon>Hexapoda</taxon>
        <taxon>Insecta</taxon>
        <taxon>Pterygota</taxon>
        <taxon>Neoptera</taxon>
        <taxon>Polyneoptera</taxon>
        <taxon>Dictyoptera</taxon>
        <taxon>Blattodea</taxon>
        <taxon>Blaberoidea</taxon>
        <taxon>Blaberidae</taxon>
        <taxon>Diplopterinae</taxon>
        <taxon>Diploptera</taxon>
    </lineage>
</organism>
<protein>
    <submittedName>
        <fullName evidence="1">Uncharacterized protein</fullName>
    </submittedName>
</protein>
<accession>A0AAD8ESP0</accession>
<gene>
    <name evidence="1" type="ORF">L9F63_000469</name>
</gene>
<sequence length="69" mass="7980">MLMPGFVVITLQDVRILVTAILKYTERIICDWVPESERLDLIFNSYSKPEVIYRHSDCANHIMDASGDH</sequence>
<proteinExistence type="predicted"/>
<comment type="caution">
    <text evidence="1">The sequence shown here is derived from an EMBL/GenBank/DDBJ whole genome shotgun (WGS) entry which is preliminary data.</text>
</comment>
<dbReference type="AlphaFoldDB" id="A0AAD8ESP0"/>
<name>A0AAD8ESP0_DIPPU</name>